<organism evidence="1 2">
    <name type="scientific">Phaeosphaeria nodorum (strain SN15 / ATCC MYA-4574 / FGSC 10173)</name>
    <name type="common">Glume blotch fungus</name>
    <name type="synonym">Parastagonospora nodorum</name>
    <dbReference type="NCBI Taxonomy" id="321614"/>
    <lineage>
        <taxon>Eukaryota</taxon>
        <taxon>Fungi</taxon>
        <taxon>Dikarya</taxon>
        <taxon>Ascomycota</taxon>
        <taxon>Pezizomycotina</taxon>
        <taxon>Dothideomycetes</taxon>
        <taxon>Pleosporomycetidae</taxon>
        <taxon>Pleosporales</taxon>
        <taxon>Pleosporineae</taxon>
        <taxon>Phaeosphaeriaceae</taxon>
        <taxon>Parastagonospora</taxon>
    </lineage>
</organism>
<keyword evidence="2" id="KW-1185">Reference proteome</keyword>
<name>A0A7U2I4A7_PHANO</name>
<dbReference type="EMBL" id="CP069031">
    <property type="protein sequence ID" value="QRC98862.1"/>
    <property type="molecule type" value="Genomic_DNA"/>
</dbReference>
<evidence type="ECO:0000313" key="2">
    <source>
        <dbReference type="Proteomes" id="UP000663193"/>
    </source>
</evidence>
<gene>
    <name evidence="1" type="ORF">JI435_062260</name>
</gene>
<dbReference type="AlphaFoldDB" id="A0A7U2I4A7"/>
<sequence>MPFASDEHTIVGYTAYKPNLAILQVSKQDKDEALQAGWQDTRKYLFDPYHLTSILGIRKIPYSNWLRKVILDFTMEGWFQFFGVQQSPDPDIDTTQSRGYLLATMPDLVDLQIWFCSPDDGWNASPWGSRFITGPHVCS</sequence>
<reference evidence="2" key="1">
    <citation type="journal article" date="2021" name="BMC Genomics">
        <title>Chromosome-level genome assembly and manually-curated proteome of model necrotroph Parastagonospora nodorum Sn15 reveals a genome-wide trove of candidate effector homologs, and redundancy of virulence-related functions within an accessory chromosome.</title>
        <authorList>
            <person name="Bertazzoni S."/>
            <person name="Jones D.A.B."/>
            <person name="Phan H.T."/>
            <person name="Tan K.-C."/>
            <person name="Hane J.K."/>
        </authorList>
    </citation>
    <scope>NUCLEOTIDE SEQUENCE [LARGE SCALE GENOMIC DNA]</scope>
    <source>
        <strain evidence="2">SN15 / ATCC MYA-4574 / FGSC 10173)</strain>
    </source>
</reference>
<evidence type="ECO:0000313" key="1">
    <source>
        <dbReference type="EMBL" id="QRC98862.1"/>
    </source>
</evidence>
<dbReference type="VEuPathDB" id="FungiDB:JI435_062260"/>
<accession>A0A7U2I4A7</accession>
<dbReference type="Proteomes" id="UP000663193">
    <property type="component" value="Chromosome 9"/>
</dbReference>
<proteinExistence type="predicted"/>
<dbReference type="OrthoDB" id="3796204at2759"/>
<protein>
    <submittedName>
        <fullName evidence="1">Uncharacterized protein</fullName>
    </submittedName>
</protein>